<dbReference type="SMART" id="SM00248">
    <property type="entry name" value="ANK"/>
    <property type="match status" value="6"/>
</dbReference>
<dbReference type="GO" id="GO:0015074">
    <property type="term" value="P:DNA integration"/>
    <property type="evidence" value="ECO:0007669"/>
    <property type="project" value="InterPro"/>
</dbReference>
<dbReference type="InterPro" id="IPR011010">
    <property type="entry name" value="DNA_brk_join_enz"/>
</dbReference>
<dbReference type="InterPro" id="IPR036770">
    <property type="entry name" value="Ankyrin_rpt-contain_sf"/>
</dbReference>
<keyword evidence="1" id="KW-0677">Repeat</keyword>
<keyword evidence="2" id="KW-0040">ANK repeat</keyword>
<dbReference type="InterPro" id="IPR002110">
    <property type="entry name" value="Ankyrin_rpt"/>
</dbReference>
<dbReference type="SUPFAM" id="SSF56349">
    <property type="entry name" value="DNA breaking-rejoining enzymes"/>
    <property type="match status" value="1"/>
</dbReference>
<accession>A0A1Q9E0S2</accession>
<dbReference type="EMBL" id="LSRX01000307">
    <property type="protein sequence ID" value="OLQ01034.1"/>
    <property type="molecule type" value="Genomic_DNA"/>
</dbReference>
<dbReference type="InterPro" id="IPR013762">
    <property type="entry name" value="Integrase-like_cat_sf"/>
</dbReference>
<comment type="caution">
    <text evidence="4">The sequence shown here is derived from an EMBL/GenBank/DDBJ whole genome shotgun (WGS) entry which is preliminary data.</text>
</comment>
<evidence type="ECO:0000256" key="3">
    <source>
        <dbReference type="ARBA" id="ARBA00023172"/>
    </source>
</evidence>
<dbReference type="GO" id="GO:0003677">
    <property type="term" value="F:DNA binding"/>
    <property type="evidence" value="ECO:0007669"/>
    <property type="project" value="InterPro"/>
</dbReference>
<protein>
    <submittedName>
        <fullName evidence="4">Ankyrin repeat domain-containing protein 17</fullName>
    </submittedName>
</protein>
<evidence type="ECO:0000256" key="1">
    <source>
        <dbReference type="ARBA" id="ARBA00022737"/>
    </source>
</evidence>
<dbReference type="PANTHER" id="PTHR24198">
    <property type="entry name" value="ANKYRIN REPEAT AND PROTEIN KINASE DOMAIN-CONTAINING PROTEIN"/>
    <property type="match status" value="1"/>
</dbReference>
<dbReference type="PANTHER" id="PTHR24198:SF165">
    <property type="entry name" value="ANKYRIN REPEAT-CONTAINING PROTEIN-RELATED"/>
    <property type="match status" value="1"/>
</dbReference>
<evidence type="ECO:0000313" key="5">
    <source>
        <dbReference type="Proteomes" id="UP000186817"/>
    </source>
</evidence>
<proteinExistence type="predicted"/>
<dbReference type="Gene3D" id="1.25.40.20">
    <property type="entry name" value="Ankyrin repeat-containing domain"/>
    <property type="match status" value="2"/>
</dbReference>
<dbReference type="Proteomes" id="UP000186817">
    <property type="component" value="Unassembled WGS sequence"/>
</dbReference>
<evidence type="ECO:0000313" key="4">
    <source>
        <dbReference type="EMBL" id="OLQ01034.1"/>
    </source>
</evidence>
<dbReference type="OrthoDB" id="428072at2759"/>
<keyword evidence="5" id="KW-1185">Reference proteome</keyword>
<dbReference type="SUPFAM" id="SSF48403">
    <property type="entry name" value="Ankyrin repeat"/>
    <property type="match status" value="1"/>
</dbReference>
<organism evidence="4 5">
    <name type="scientific">Symbiodinium microadriaticum</name>
    <name type="common">Dinoflagellate</name>
    <name type="synonym">Zooxanthella microadriatica</name>
    <dbReference type="NCBI Taxonomy" id="2951"/>
    <lineage>
        <taxon>Eukaryota</taxon>
        <taxon>Sar</taxon>
        <taxon>Alveolata</taxon>
        <taxon>Dinophyceae</taxon>
        <taxon>Suessiales</taxon>
        <taxon>Symbiodiniaceae</taxon>
        <taxon>Symbiodinium</taxon>
    </lineage>
</organism>
<gene>
    <name evidence="4" type="primary">Ankrd17</name>
    <name evidence="4" type="ORF">AK812_SmicGene16285</name>
</gene>
<dbReference type="Pfam" id="PF12796">
    <property type="entry name" value="Ank_2"/>
    <property type="match status" value="1"/>
</dbReference>
<sequence>MASATAHAPGAGASTVTAARHWESLHDLLRRDAALASRLTACTTTSAGSPQLSFYSSSLALLGERLVSTRPCDRQALDLVAIVLDSLVAEPLKRVTRGPGTSFYLRSPHRSLAAPIARGWARLSDRICEWNDFPAVTASDMGRAASKVEKVEAQVCELGVAADSGEARAASLYHLAKDVEVSRLSFPPPPSFDPAPYLDPLMRSLYLQPSHHEVPLDNIPASVPKVKFRAASKAARLDFLAALDSGDRLALFDGSRFDPRTACGLFAIPKNLQADRLIVDARPQNMCTAIDTRWVSTMGSATCLLDLELLPSEQLLLSGEDIQDFYYNFLVTPDRAAKYRVVGLFKPRELQHLRSFRAELWHAPSVVAAVRTLAMGDSNAVSFGQASHVGVMLARGIVDFRNLLTMHGRVPRGPSCIGVVIDDLVLLEKVVRGIPVDLDSCSSPLLMQQVRAAYEAVGLPRHTKKAFFCQSEAEVWGAQIFGEVGLVRASWFKLIPLAALTVAAAQLPCVSVSLLEVLAGSWVAVLSFRRRSLCILQEIYLLQRGRARTDIVRSTVELRRELFTLAVLAPLFVSDLRAQSSGCLVASDASDCRGAFVTAVVSPVAAKELRRHTLVKGLWNRLLRPADVLLRRAQLLEPECELPGETYRTHALWTTVARALRFRLGAVFGRRRLDHINVKELESYLAAEEALCTNAWETCRTIALLDSQVCLGSLVKGRSSSFSLNSRLRSALPAVLFFNLHPSYSYVASEDNPSDDPTRSLPVRGPSVAVPGWLQQCLQGNFRGLDAFLQERGLDPLQLQGFPELASSFAARDTTPGLAEYEGRVEGTVEAPTTAISAPSSEAIAPPFGESADVLEWLRRRAQKQFLWPGGSRPKAGSFPDKPGYLCLYSGNRGVAKAVVSAGAPWAVTFDWTHGPSQDLLDEALQEWLLRGLQAGLFFAVGLSPSSSTFSRAARPAVRSEAFPLGLPTLPASSAARLANGNAHAAFVVRVVKVLCSLGVPFWLENPAASLLWLHPGIVELMRAHGEARFWSLDQCEFGRPWRKPTRILTNTELGGTEDFCRGGHTHYRLRGRAPGTGVTNSELAAALPPRVCERLARTLLSERSVSGSPVRACVRDDADCLGEAKNPGPPKKALERRGSLFDVELLEPVTTKIRVRIWDTFKAWLRERLTEAAVLELFKWASLGSYRQLLAHSQRLLPMLRAHLKPAWDMVNRWEELQPVCHRTPLPEALLRAMVGLALALRWTRWACVTLACFYAVARPGEMLKAGRCDVLTPEDLLDLEHPWLYIRVGKPKSKRKAAKIQHVKLQEPGAVQFLQRLWRGLVPAEQLYPGSPAVYRRRWDRILQLLEVPSHVRLTPASLRAGGAISAFQKGTAIVDLMWRMRIKSQSTLEHYLQEMMAVFGALRAAFPFSAHHYQCSCEKTRFGALRAAFPFSAHHYQCSCEKTRPAHPPNTGAVDEAARYVTRERVEQMLNKEYDVVERNLRSTKGEGARFFSFASTLAAKAYMSDRECEGWVGLKYQAECGAEPSTVILHIRMSQPTAQQQGEAIGVLGTNLIYNCYSMSDPYLITSFLLDGMSLSDQTTGGGRIEVDFIDFSGPAFPKGSVDARLLAFRMVQLRIANGVLMEPGSDGYKMVVPNNALYKRPVIVERSRFKPCTSMHTEVIETAARRLKEEQTEGKDPMNILNVQIDDITAPVAKEVIPERMQNMRKLASDEDLGGTLSLDDFGAMVGDRLSEEEVQTIFNQLSGGAGEASVDALLNLTSDERSILATDFLQRFEMLETLKYPVLVSNIQRTHQLVRYLSRYTNQNVIIAVGGGGYSLKRALFNPESYANSEGGMLAAFGSLFQNGKTRIFTYPSVDDGGNVTAASVPSDDEQKLYEYLESKGYIQPLTSAYLSPEARDPETNQAFTMGAAEVGELIQKDASNSDWEKFVPAGVASTCKSHRWFDRLTSGKTLSKEAYKAPEREEGLEYFERRAIPSSRHYGRDLAGMDLPEMLYRQMSLVTCGHTFVMYTVPADVFLQMTEVKMHEELVEAGVLTEFDESLGKAMFVSHQWLSDTHPDPEFQQLKVLQDTLKNIVAGTSSISQALFSEIVYGRRRGPTPGDFASGHLHIWYDYFSIPQSRGGRASQGRQTAIQSIPTYVARCEFFVVLCPALKHIDQKRTLSHASWGERGWCRTERAARELSTRKGGYVIIVESATHQSLLWAGLSMRDVPGEGEFTLDGDRVWIGRMMIQMVWSKLFYFLEHRQFHNYRFLLNAQAVYFRALDVEPIDGLVPGFDTEIDPSVDCKGFMLERFLHHNGLRNIFERDAAGWPPICFAAMSNNVVVLQALLDRKVDINQATTKPATEVNLPAKLTALGIACILRNNEAVELLLCARAQVNYKDGFGGNALHTACAGDNPRGVRLLCHARANVNQQSVPGMSPFMLSCACGNRHAMKEMLTLNPDLSLRHCLHVALMFAGGGSADLVSVLLQARANVNEQFRVQIHEPGWWLLMNVMGVRHRVSPSRLTLLAYHHYDATPLMFSILSGSLNCVSTLLSARARVDIRNYRKKTASDLARQMLAPSWLIEVCSTKGEQDAEAPAESDTFFI</sequence>
<dbReference type="Gene3D" id="1.10.443.10">
    <property type="entry name" value="Intergrase catalytic core"/>
    <property type="match status" value="1"/>
</dbReference>
<dbReference type="GO" id="GO:0006310">
    <property type="term" value="P:DNA recombination"/>
    <property type="evidence" value="ECO:0007669"/>
    <property type="project" value="UniProtKB-KW"/>
</dbReference>
<keyword evidence="3" id="KW-0233">DNA recombination</keyword>
<evidence type="ECO:0000256" key="2">
    <source>
        <dbReference type="ARBA" id="ARBA00023043"/>
    </source>
</evidence>
<reference evidence="4 5" key="1">
    <citation type="submission" date="2016-02" db="EMBL/GenBank/DDBJ databases">
        <title>Genome analysis of coral dinoflagellate symbionts highlights evolutionary adaptations to a symbiotic lifestyle.</title>
        <authorList>
            <person name="Aranda M."/>
            <person name="Li Y."/>
            <person name="Liew Y.J."/>
            <person name="Baumgarten S."/>
            <person name="Simakov O."/>
            <person name="Wilson M."/>
            <person name="Piel J."/>
            <person name="Ashoor H."/>
            <person name="Bougouffa S."/>
            <person name="Bajic V.B."/>
            <person name="Ryu T."/>
            <person name="Ravasi T."/>
            <person name="Bayer T."/>
            <person name="Micklem G."/>
            <person name="Kim H."/>
            <person name="Bhak J."/>
            <person name="Lajeunesse T.C."/>
            <person name="Voolstra C.R."/>
        </authorList>
    </citation>
    <scope>NUCLEOTIDE SEQUENCE [LARGE SCALE GENOMIC DNA]</scope>
    <source>
        <strain evidence="4 5">CCMP2467</strain>
    </source>
</reference>
<name>A0A1Q9E0S2_SYMMI</name>